<dbReference type="GO" id="GO:0005096">
    <property type="term" value="F:GTPase activator activity"/>
    <property type="evidence" value="ECO:0007669"/>
    <property type="project" value="TreeGrafter"/>
</dbReference>
<dbReference type="SUPFAM" id="SSF109993">
    <property type="entry name" value="VPS9 domain"/>
    <property type="match status" value="1"/>
</dbReference>
<dbReference type="InterPro" id="IPR001936">
    <property type="entry name" value="RasGAP_dom"/>
</dbReference>
<feature type="domain" description="Ras-GAP" evidence="2">
    <location>
        <begin position="139"/>
        <end position="353"/>
    </location>
</feature>
<feature type="compositionally biased region" description="Low complexity" evidence="1">
    <location>
        <begin position="697"/>
        <end position="716"/>
    </location>
</feature>
<evidence type="ECO:0000313" key="4">
    <source>
        <dbReference type="Proteomes" id="UP000054408"/>
    </source>
</evidence>
<dbReference type="GeneID" id="25563927"/>
<dbReference type="SUPFAM" id="SSF48350">
    <property type="entry name" value="GTPase activation domain, GAP"/>
    <property type="match status" value="1"/>
</dbReference>
<proteinExistence type="predicted"/>
<dbReference type="EMBL" id="GL349450">
    <property type="protein sequence ID" value="KNC48153.1"/>
    <property type="molecule type" value="Genomic_DNA"/>
</dbReference>
<protein>
    <recommendedName>
        <fullName evidence="2">Ras-GAP domain-containing protein</fullName>
    </recommendedName>
</protein>
<keyword evidence="4" id="KW-1185">Reference proteome</keyword>
<dbReference type="OrthoDB" id="10264848at2759"/>
<organism evidence="3 4">
    <name type="scientific">Thecamonas trahens ATCC 50062</name>
    <dbReference type="NCBI Taxonomy" id="461836"/>
    <lineage>
        <taxon>Eukaryota</taxon>
        <taxon>Apusozoa</taxon>
        <taxon>Apusomonadida</taxon>
        <taxon>Apusomonadidae</taxon>
        <taxon>Thecamonas</taxon>
    </lineage>
</organism>
<dbReference type="eggNOG" id="KOG2319">
    <property type="taxonomic scope" value="Eukaryota"/>
</dbReference>
<gene>
    <name evidence="3" type="ORF">AMSG_04382</name>
</gene>
<dbReference type="GO" id="GO:0005938">
    <property type="term" value="C:cell cortex"/>
    <property type="evidence" value="ECO:0007669"/>
    <property type="project" value="TreeGrafter"/>
</dbReference>
<dbReference type="AlphaFoldDB" id="A0A0L0DA37"/>
<accession>A0A0L0DA37</accession>
<dbReference type="Proteomes" id="UP000054408">
    <property type="component" value="Unassembled WGS sequence"/>
</dbReference>
<dbReference type="Pfam" id="PF00616">
    <property type="entry name" value="RasGAP"/>
    <property type="match status" value="1"/>
</dbReference>
<evidence type="ECO:0000256" key="1">
    <source>
        <dbReference type="SAM" id="MobiDB-lite"/>
    </source>
</evidence>
<dbReference type="InterPro" id="IPR037191">
    <property type="entry name" value="VPS9_dom_sf"/>
</dbReference>
<dbReference type="PANTHER" id="PTHR14149">
    <property type="entry name" value="RAS GTPASE-ACTIVATING PROTEIN WITH IQ MOTIF"/>
    <property type="match status" value="1"/>
</dbReference>
<dbReference type="STRING" id="461836.A0A0L0DA37"/>
<dbReference type="Gene3D" id="1.10.506.10">
    <property type="entry name" value="GTPase Activation - p120gap, domain 1"/>
    <property type="match status" value="1"/>
</dbReference>
<name>A0A0L0DA37_THETB</name>
<evidence type="ECO:0000259" key="2">
    <source>
        <dbReference type="PROSITE" id="PS50018"/>
    </source>
</evidence>
<evidence type="ECO:0000313" key="3">
    <source>
        <dbReference type="EMBL" id="KNC48153.1"/>
    </source>
</evidence>
<dbReference type="InterPro" id="IPR008936">
    <property type="entry name" value="Rho_GTPase_activation_prot"/>
</dbReference>
<dbReference type="RefSeq" id="XP_013758723.1">
    <property type="nucleotide sequence ID" value="XM_013903269.1"/>
</dbReference>
<feature type="region of interest" description="Disordered" evidence="1">
    <location>
        <begin position="697"/>
        <end position="717"/>
    </location>
</feature>
<dbReference type="Gene3D" id="1.20.1050.80">
    <property type="entry name" value="VPS9 domain"/>
    <property type="match status" value="1"/>
</dbReference>
<reference evidence="3 4" key="1">
    <citation type="submission" date="2010-05" db="EMBL/GenBank/DDBJ databases">
        <title>The Genome Sequence of Thecamonas trahens ATCC 50062.</title>
        <authorList>
            <consortium name="The Broad Institute Genome Sequencing Platform"/>
            <person name="Russ C."/>
            <person name="Cuomo C."/>
            <person name="Shea T."/>
            <person name="Young S.K."/>
            <person name="Zeng Q."/>
            <person name="Koehrsen M."/>
            <person name="Haas B."/>
            <person name="Borodovsky M."/>
            <person name="Guigo R."/>
            <person name="Alvarado L."/>
            <person name="Berlin A."/>
            <person name="Bochicchio J."/>
            <person name="Borenstein D."/>
            <person name="Chapman S."/>
            <person name="Chen Z."/>
            <person name="Freedman E."/>
            <person name="Gellesch M."/>
            <person name="Goldberg J."/>
            <person name="Griggs A."/>
            <person name="Gujja S."/>
            <person name="Heilman E."/>
            <person name="Heiman D."/>
            <person name="Hepburn T."/>
            <person name="Howarth C."/>
            <person name="Jen D."/>
            <person name="Larson L."/>
            <person name="Mehta T."/>
            <person name="Park D."/>
            <person name="Pearson M."/>
            <person name="Roberts A."/>
            <person name="Saif S."/>
            <person name="Shenoy N."/>
            <person name="Sisk P."/>
            <person name="Stolte C."/>
            <person name="Sykes S."/>
            <person name="Thomson T."/>
            <person name="Walk T."/>
            <person name="White J."/>
            <person name="Yandava C."/>
            <person name="Burger G."/>
            <person name="Gray M.W."/>
            <person name="Holland P.W.H."/>
            <person name="King N."/>
            <person name="Lang F.B.F."/>
            <person name="Roger A.J."/>
            <person name="Ruiz-Trillo I."/>
            <person name="Lander E."/>
            <person name="Nusbaum C."/>
        </authorList>
    </citation>
    <scope>NUCLEOTIDE SEQUENCE [LARGE SCALE GENOMIC DNA]</scope>
    <source>
        <strain evidence="3 4">ATCC 50062</strain>
    </source>
</reference>
<sequence>MAGELCVRVHTLLTKESLRVKSAQATLAALRRDMAGRCESLARLTATDRVLRKRVEALVNNKIHITDVVGSAASVELVTSLAVFGSKQVDVTEFVSLLRTAPEYIEDALLSRELSMAELDALTDAVVLGLFHNHHGPVEEYALVRLTGAILKRTLAMSASLADFLHPRSIGVRMLVLYCKSYSFEFQSFLVAVLREPLVSLLADPELDLELVPALLLARMPESEKQCQYLANVKADATLPSHPNMIKVLTGRFDRMVDAVSSVLNAIRNHIVLLPTGFRAVLSSVAASAVEALELDNPEAAQTKLVTEILFRRLIVPAIITPEPYGVLADTVVPQLARRNLTLLAKAVQGAISGEPKRLFRESYLAPLVDRLAAINADDIVTAVMSPLPLATLTLAIPAVQPGLGRTAWATLSMPQILALVACMAKTAPILDARTGNRDSKMSVFLARLKKLDAEKLAAAAPSNAVYLLPLNDAATAAVWAPGDERPDRPWAVAIQPEDAVVAASAPAVAAATAADPPALAIAKTTLRSVFTELPLRAHDMLLDSVPAVLEAAAHRLAHRSPRMVVLLDKAQASLAALPESYAAAGYVPVLVSLIADLEARRTYSSYLEGVHEELVLAYAALEADIDRVHDAIKLSLNYQQLAAVQHVLDAHAAEVETFKAKFSSLIRNDERSDAVVKLMDLLEARLAESGVAAGSAASADGASSSSAGTSADDAGPVSLLSPRSDVWGRVLTESKLPTQLFEELDARTTLEMAVMSQIYSVVFYPRPHGWAKGNKTVDVSMAWLKRLSNIEPSDEALQIAPEFLDQAPWSAAQEAIGTLNLHKSPRSKLAVIRNTAVLLMELLASSGSLNREFIETYYRPRAAESTQDTYWFTQFASALALIKSLAEQR</sequence>
<dbReference type="PROSITE" id="PS50018">
    <property type="entry name" value="RAS_GTPASE_ACTIV_2"/>
    <property type="match status" value="1"/>
</dbReference>